<feature type="region of interest" description="Disordered" evidence="1">
    <location>
        <begin position="342"/>
        <end position="361"/>
    </location>
</feature>
<dbReference type="GO" id="GO:0005524">
    <property type="term" value="F:ATP binding"/>
    <property type="evidence" value="ECO:0007669"/>
    <property type="project" value="InterPro"/>
</dbReference>
<proteinExistence type="predicted"/>
<gene>
    <name evidence="4" type="ORF">A4R35_21370</name>
</gene>
<evidence type="ECO:0000256" key="1">
    <source>
        <dbReference type="SAM" id="MobiDB-lite"/>
    </source>
</evidence>
<dbReference type="Proteomes" id="UP000248706">
    <property type="component" value="Unassembled WGS sequence"/>
</dbReference>
<dbReference type="GO" id="GO:0004672">
    <property type="term" value="F:protein kinase activity"/>
    <property type="evidence" value="ECO:0007669"/>
    <property type="project" value="InterPro"/>
</dbReference>
<dbReference type="InterPro" id="IPR008984">
    <property type="entry name" value="SMAD_FHA_dom_sf"/>
</dbReference>
<feature type="compositionally biased region" description="Low complexity" evidence="1">
    <location>
        <begin position="350"/>
        <end position="361"/>
    </location>
</feature>
<evidence type="ECO:0000259" key="2">
    <source>
        <dbReference type="PROSITE" id="PS50006"/>
    </source>
</evidence>
<feature type="compositionally biased region" description="Low complexity" evidence="1">
    <location>
        <begin position="261"/>
        <end position="275"/>
    </location>
</feature>
<dbReference type="AlphaFoldDB" id="A0A328VVH8"/>
<accession>A0A328VVH8</accession>
<dbReference type="Pfam" id="PF00498">
    <property type="entry name" value="FHA"/>
    <property type="match status" value="1"/>
</dbReference>
<feature type="region of interest" description="Disordered" evidence="1">
    <location>
        <begin position="447"/>
        <end position="482"/>
    </location>
</feature>
<feature type="compositionally biased region" description="Low complexity" evidence="1">
    <location>
        <begin position="629"/>
        <end position="642"/>
    </location>
</feature>
<dbReference type="SUPFAM" id="SSF49879">
    <property type="entry name" value="SMAD/FHA domain"/>
    <property type="match status" value="1"/>
</dbReference>
<organism evidence="4 5">
    <name type="scientific">Thermogemmatispora tikiterensis</name>
    <dbReference type="NCBI Taxonomy" id="1825093"/>
    <lineage>
        <taxon>Bacteria</taxon>
        <taxon>Bacillati</taxon>
        <taxon>Chloroflexota</taxon>
        <taxon>Ktedonobacteria</taxon>
        <taxon>Thermogemmatisporales</taxon>
        <taxon>Thermogemmatisporaceae</taxon>
        <taxon>Thermogemmatispora</taxon>
    </lineage>
</organism>
<dbReference type="InterPro" id="IPR011009">
    <property type="entry name" value="Kinase-like_dom_sf"/>
</dbReference>
<evidence type="ECO:0000259" key="3">
    <source>
        <dbReference type="PROSITE" id="PS50011"/>
    </source>
</evidence>
<evidence type="ECO:0000313" key="5">
    <source>
        <dbReference type="Proteomes" id="UP000248706"/>
    </source>
</evidence>
<dbReference type="Gene3D" id="2.60.200.20">
    <property type="match status" value="1"/>
</dbReference>
<dbReference type="PROSITE" id="PS50006">
    <property type="entry name" value="FHA_DOMAIN"/>
    <property type="match status" value="1"/>
</dbReference>
<feature type="compositionally biased region" description="Low complexity" evidence="1">
    <location>
        <begin position="130"/>
        <end position="141"/>
    </location>
</feature>
<dbReference type="EMBL" id="MCIF01000002">
    <property type="protein sequence ID" value="RAQ98105.1"/>
    <property type="molecule type" value="Genomic_DNA"/>
</dbReference>
<dbReference type="InterPro" id="IPR000253">
    <property type="entry name" value="FHA_dom"/>
</dbReference>
<feature type="region of interest" description="Disordered" evidence="1">
    <location>
        <begin position="611"/>
        <end position="642"/>
    </location>
</feature>
<keyword evidence="5" id="KW-1185">Reference proteome</keyword>
<dbReference type="Gene3D" id="1.10.510.10">
    <property type="entry name" value="Transferase(Phosphotransferase) domain 1"/>
    <property type="match status" value="1"/>
</dbReference>
<protein>
    <recommendedName>
        <fullName evidence="6">FHA domain-containing protein</fullName>
    </recommendedName>
</protein>
<comment type="caution">
    <text evidence="4">The sequence shown here is derived from an EMBL/GenBank/DDBJ whole genome shotgun (WGS) entry which is preliminary data.</text>
</comment>
<dbReference type="PROSITE" id="PS50011">
    <property type="entry name" value="PROTEIN_KINASE_DOM"/>
    <property type="match status" value="1"/>
</dbReference>
<reference evidence="4 5" key="1">
    <citation type="submission" date="2016-08" db="EMBL/GenBank/DDBJ databases">
        <title>Analysis of Carbohydrate Active Enzymes in Thermogemmatispora T81 Reveals Carbohydrate Degradation Ability.</title>
        <authorList>
            <person name="Tomazini A."/>
            <person name="Lal S."/>
            <person name="Stott M."/>
            <person name="Henrissat B."/>
            <person name="Polikarpov I."/>
            <person name="Sparling R."/>
            <person name="Levin D.B."/>
        </authorList>
    </citation>
    <scope>NUCLEOTIDE SEQUENCE [LARGE SCALE GENOMIC DNA]</scope>
    <source>
        <strain evidence="4 5">T81</strain>
    </source>
</reference>
<feature type="compositionally biased region" description="Polar residues" evidence="1">
    <location>
        <begin position="612"/>
        <end position="627"/>
    </location>
</feature>
<feature type="region of interest" description="Disordered" evidence="1">
    <location>
        <begin position="127"/>
        <end position="164"/>
    </location>
</feature>
<feature type="compositionally biased region" description="Basic and acidic residues" evidence="1">
    <location>
        <begin position="454"/>
        <end position="482"/>
    </location>
</feature>
<evidence type="ECO:0000313" key="4">
    <source>
        <dbReference type="EMBL" id="RAQ98105.1"/>
    </source>
</evidence>
<dbReference type="SUPFAM" id="SSF56112">
    <property type="entry name" value="Protein kinase-like (PK-like)"/>
    <property type="match status" value="1"/>
</dbReference>
<feature type="domain" description="Protein kinase" evidence="3">
    <location>
        <begin position="1"/>
        <end position="121"/>
    </location>
</feature>
<evidence type="ECO:0008006" key="6">
    <source>
        <dbReference type="Google" id="ProtNLM"/>
    </source>
</evidence>
<dbReference type="SMART" id="SM00240">
    <property type="entry name" value="FHA"/>
    <property type="match status" value="1"/>
</dbReference>
<dbReference type="CDD" id="cd00060">
    <property type="entry name" value="FHA"/>
    <property type="match status" value="1"/>
</dbReference>
<feature type="region of interest" description="Disordered" evidence="1">
    <location>
        <begin position="253"/>
        <end position="290"/>
    </location>
</feature>
<name>A0A328VVH8_9CHLR</name>
<dbReference type="InterPro" id="IPR000719">
    <property type="entry name" value="Prot_kinase_dom"/>
</dbReference>
<feature type="domain" description="FHA" evidence="2">
    <location>
        <begin position="530"/>
        <end position="580"/>
    </location>
</feature>
<sequence length="642" mass="66455">MLADVGLAHFVRRFGRLQRPILPVTAAPEQLGGRATQASDQFALAVIVYTWITGRPPYLGLPEEIAQAKLSESFPSLLSLNPQIPVEVEGVIRRALSVYPEDRYPSVLAFAEALQQAAPRLVTVAGQAFPGPQGEPLQGGPISLPADGEEREPASDGGQLEQTAAEQSEAVMVAGGEVQATVQTAPDEPAEAEPSAEEVSAASAEALMASPVQEAIHADAEVVTGLAGSQSNETVLAAEAEIQVADGGACDEQLATGGAGSSAPLAPEPQQAAASDQNQVTAPEESEPAAELLTASGEAALPEPGLNPESTAIEATIKQTDGHALSGSALTYFEALLQATRPPNVPAPESPSEAASSAVSEPAACAPEVAATIVAGQEQADPSESEAVAQQTVTVELPPTSPAEVSLLEVLSGLHTRPSTSPVSATQRTPQTEVVPIAEAAQVLRGANGAQPEATHEEASAVTDGRGEASQEGERGWTEGESVKARIELVPAPAPAEEAHVEAAPAYILVLPPTMSGRQATIVELSAPEVSIGRAGDSGILLEGDRRVSRRHAFLRWAGTELLIQDGDNTEGVFVNGQRLEQGGSRVLRSGDQLRIGDHELIVCRSREEARQLQQERTVSTDQADTQEASDSTASSSSSPTL</sequence>